<feature type="compositionally biased region" description="Polar residues" evidence="1">
    <location>
        <begin position="94"/>
        <end position="111"/>
    </location>
</feature>
<feature type="transmembrane region" description="Helical" evidence="2">
    <location>
        <begin position="657"/>
        <end position="678"/>
    </location>
</feature>
<proteinExistence type="predicted"/>
<dbReference type="Proteomes" id="UP000777438">
    <property type="component" value="Unassembled WGS sequence"/>
</dbReference>
<organism evidence="3 4">
    <name type="scientific">Thelonectria olida</name>
    <dbReference type="NCBI Taxonomy" id="1576542"/>
    <lineage>
        <taxon>Eukaryota</taxon>
        <taxon>Fungi</taxon>
        <taxon>Dikarya</taxon>
        <taxon>Ascomycota</taxon>
        <taxon>Pezizomycotina</taxon>
        <taxon>Sordariomycetes</taxon>
        <taxon>Hypocreomycetidae</taxon>
        <taxon>Hypocreales</taxon>
        <taxon>Nectriaceae</taxon>
        <taxon>Thelonectria</taxon>
    </lineage>
</organism>
<feature type="region of interest" description="Disordered" evidence="1">
    <location>
        <begin position="1"/>
        <end position="67"/>
    </location>
</feature>
<evidence type="ECO:0000313" key="4">
    <source>
        <dbReference type="Proteomes" id="UP000777438"/>
    </source>
</evidence>
<protein>
    <submittedName>
        <fullName evidence="3">Uncharacterized protein</fullName>
    </submittedName>
</protein>
<feature type="compositionally biased region" description="Polar residues" evidence="1">
    <location>
        <begin position="1"/>
        <end position="23"/>
    </location>
</feature>
<gene>
    <name evidence="3" type="ORF">B0T10DRAFT_459285</name>
</gene>
<accession>A0A9P9ATB1</accession>
<keyword evidence="2" id="KW-1133">Transmembrane helix</keyword>
<feature type="transmembrane region" description="Helical" evidence="2">
    <location>
        <begin position="242"/>
        <end position="266"/>
    </location>
</feature>
<sequence>MPRSSYSGHDSIDLASTSSTQRLLPSPGIQDNPSPTVSPSTSTEYTIASPRASNFRPRHRSDDLSSEFSRGYAKIENIVSPVSPTFNKKPASTKRASSTTARRHTLSSASISRPPGDELRKVPCDNTKSTVLGHFALFHLPAIATTFTILFIHIARVTWDHPSTEALEALQFAAKAHEALILLSLTDILLHWICYRLLIGDGISLGFVSSAFYLGSPIQYLLSRELWSAALYPTGRRLLHTTTGAMIVLIALLCIGANPLSAIVMIPRQGWWYVPTYYEAFDLSGFYHVREKRKLYQPNLTSSQYDTLKEVGGGITLTPFLQSVYPLVTQFEQSIMAKPPIFNLTYQNYGSYAVSSRRTSLVMRLQKTSTAITTCPLSAISSTLMLQTGAASASGRAGEWTIKSGQKEANSTLTKWKQPLIAVECSEPYVGNGTTASFYFENLLLNKTLRLDAKKYPALTDLASLAKKNDPDLVGYRLLNLWQTMKLNISSAVLFGSLTYDFNTTIKPNTPLLLSLNLCLISAHWVNAETWTEPQNSDTVLSHLDFAMADKNLSDPSWTSDVIWMKDEWMNSTGFPPNNDRDTSAYQQMIETCQVNYFKHYERYLSAALSVYMIDAVAGLGDVIEGEDSGSHIDAPVQFSMYKYAYAYNFKSSSTNLFAFSILLFHVFITLAHLGYILSPKHRFQWSSWRSFGQILVLALRSEALRGLGDMDKDTPESEVWRQAVIARLVGEEGQLQIILKKKKGEGDLPEGFHT</sequence>
<keyword evidence="4" id="KW-1185">Reference proteome</keyword>
<feature type="compositionally biased region" description="Low complexity" evidence="1">
    <location>
        <begin position="33"/>
        <end position="43"/>
    </location>
</feature>
<evidence type="ECO:0000256" key="1">
    <source>
        <dbReference type="SAM" id="MobiDB-lite"/>
    </source>
</evidence>
<dbReference type="AlphaFoldDB" id="A0A9P9ATB1"/>
<feature type="region of interest" description="Disordered" evidence="1">
    <location>
        <begin position="83"/>
        <end position="120"/>
    </location>
</feature>
<comment type="caution">
    <text evidence="3">The sequence shown here is derived from an EMBL/GenBank/DDBJ whole genome shotgun (WGS) entry which is preliminary data.</text>
</comment>
<feature type="transmembrane region" description="Helical" evidence="2">
    <location>
        <begin position="136"/>
        <end position="159"/>
    </location>
</feature>
<reference evidence="3 4" key="1">
    <citation type="journal article" date="2021" name="Nat. Commun.">
        <title>Genetic determinants of endophytism in the Arabidopsis root mycobiome.</title>
        <authorList>
            <person name="Mesny F."/>
            <person name="Miyauchi S."/>
            <person name="Thiergart T."/>
            <person name="Pickel B."/>
            <person name="Atanasova L."/>
            <person name="Karlsson M."/>
            <person name="Huettel B."/>
            <person name="Barry K.W."/>
            <person name="Haridas S."/>
            <person name="Chen C."/>
            <person name="Bauer D."/>
            <person name="Andreopoulos W."/>
            <person name="Pangilinan J."/>
            <person name="LaButti K."/>
            <person name="Riley R."/>
            <person name="Lipzen A."/>
            <person name="Clum A."/>
            <person name="Drula E."/>
            <person name="Henrissat B."/>
            <person name="Kohler A."/>
            <person name="Grigoriev I.V."/>
            <person name="Martin F.M."/>
            <person name="Hacquard S."/>
        </authorList>
    </citation>
    <scope>NUCLEOTIDE SEQUENCE [LARGE SCALE GENOMIC DNA]</scope>
    <source>
        <strain evidence="3 4">MPI-CAGE-CH-0241</strain>
    </source>
</reference>
<evidence type="ECO:0000313" key="3">
    <source>
        <dbReference type="EMBL" id="KAH6890637.1"/>
    </source>
</evidence>
<keyword evidence="2" id="KW-0812">Transmembrane</keyword>
<evidence type="ECO:0000256" key="2">
    <source>
        <dbReference type="SAM" id="Phobius"/>
    </source>
</evidence>
<dbReference type="OrthoDB" id="5342924at2759"/>
<keyword evidence="2" id="KW-0472">Membrane</keyword>
<dbReference type="EMBL" id="JAGPYM010000009">
    <property type="protein sequence ID" value="KAH6890637.1"/>
    <property type="molecule type" value="Genomic_DNA"/>
</dbReference>
<name>A0A9P9ATB1_9HYPO</name>